<name>A0AAE5P3U1_PRIMG</name>
<proteinExistence type="predicted"/>
<dbReference type="EMBL" id="NTYW01000034">
    <property type="protein sequence ID" value="PES33744.1"/>
    <property type="molecule type" value="Genomic_DNA"/>
</dbReference>
<dbReference type="Proteomes" id="UP000220341">
    <property type="component" value="Unassembled WGS sequence"/>
</dbReference>
<organism evidence="1 2">
    <name type="scientific">Priestia megaterium</name>
    <name type="common">Bacillus megaterium</name>
    <dbReference type="NCBI Taxonomy" id="1404"/>
    <lineage>
        <taxon>Bacteria</taxon>
        <taxon>Bacillati</taxon>
        <taxon>Bacillota</taxon>
        <taxon>Bacilli</taxon>
        <taxon>Bacillales</taxon>
        <taxon>Bacillaceae</taxon>
        <taxon>Priestia</taxon>
    </lineage>
</organism>
<evidence type="ECO:0000313" key="2">
    <source>
        <dbReference type="Proteomes" id="UP000220341"/>
    </source>
</evidence>
<dbReference type="SUPFAM" id="SSF101386">
    <property type="entry name" value="all-alpha NTP pyrophosphatases"/>
    <property type="match status" value="1"/>
</dbReference>
<gene>
    <name evidence="1" type="ORF">CN497_21600</name>
</gene>
<dbReference type="RefSeq" id="WP_098278684.1">
    <property type="nucleotide sequence ID" value="NZ_CP187623.1"/>
</dbReference>
<dbReference type="InterPro" id="IPR021130">
    <property type="entry name" value="PRib-ATP_PPHydrolase-like"/>
</dbReference>
<dbReference type="AlphaFoldDB" id="A0AAE5P3U1"/>
<protein>
    <submittedName>
        <fullName evidence="1">Phosphoribosyl-ATP pyrophosphohydrolase</fullName>
    </submittedName>
</protein>
<dbReference type="Pfam" id="PF01503">
    <property type="entry name" value="PRA-PH"/>
    <property type="match status" value="1"/>
</dbReference>
<reference evidence="1 2" key="1">
    <citation type="submission" date="2017-09" db="EMBL/GenBank/DDBJ databases">
        <title>Large-scale bioinformatics analysis of Bacillus genomes uncovers conserved roles of natural products in bacterial physiology.</title>
        <authorList>
            <consortium name="Agbiome Team Llc"/>
            <person name="Bleich R.M."/>
            <person name="Kirk G.J."/>
            <person name="Santa Maria K.C."/>
            <person name="Allen S.E."/>
            <person name="Farag S."/>
            <person name="Shank E.A."/>
            <person name="Bowers A."/>
        </authorList>
    </citation>
    <scope>NUCLEOTIDE SEQUENCE [LARGE SCALE GENOMIC DNA]</scope>
    <source>
        <strain evidence="1 2">AFS003013</strain>
    </source>
</reference>
<accession>A0AAE5P3U1</accession>
<sequence>MTIYNKLIRDRIPEIIQESEGECVVEVLTEQDYLKELQRKSQEELNEDLAASNSNEAIEELADLLEVIYGLTKCHGFSIEDLERVRQHKADKRGVFDKKLFLVEVRKKE</sequence>
<dbReference type="InterPro" id="IPR038735">
    <property type="entry name" value="MSMEG_1276-like_NTP-PPase_dom"/>
</dbReference>
<evidence type="ECO:0000313" key="1">
    <source>
        <dbReference type="EMBL" id="PES33744.1"/>
    </source>
</evidence>
<dbReference type="CDD" id="cd11532">
    <property type="entry name" value="NTP-PPase_COG4997"/>
    <property type="match status" value="1"/>
</dbReference>
<comment type="caution">
    <text evidence="1">The sequence shown here is derived from an EMBL/GenBank/DDBJ whole genome shotgun (WGS) entry which is preliminary data.</text>
</comment>